<gene>
    <name evidence="2" type="ORF">SAMN04488518_1308</name>
</gene>
<proteinExistence type="predicted"/>
<dbReference type="Gene3D" id="3.40.50.11190">
    <property type="match status" value="1"/>
</dbReference>
<dbReference type="Proteomes" id="UP000199598">
    <property type="component" value="Unassembled WGS sequence"/>
</dbReference>
<evidence type="ECO:0000259" key="1">
    <source>
        <dbReference type="Pfam" id="PF04101"/>
    </source>
</evidence>
<protein>
    <submittedName>
        <fullName evidence="2">UDP-2,4-diacetamido-2,4,6-trideoxy-beta-L-altropyranose hydrolase</fullName>
    </submittedName>
</protein>
<dbReference type="InterPro" id="IPR007235">
    <property type="entry name" value="Glyco_trans_28_C"/>
</dbReference>
<accession>A0A1I4G8P7</accession>
<comment type="caution">
    <text evidence="2">The sequence shown here is derived from an EMBL/GenBank/DDBJ whole genome shotgun (WGS) entry which is preliminary data.</text>
</comment>
<dbReference type="EMBL" id="FOSK01000030">
    <property type="protein sequence ID" value="SFL25476.1"/>
    <property type="molecule type" value="Genomic_DNA"/>
</dbReference>
<feature type="domain" description="Glycosyl transferase family 28 C-terminal" evidence="1">
    <location>
        <begin position="224"/>
        <end position="327"/>
    </location>
</feature>
<dbReference type="Gene3D" id="3.40.50.2000">
    <property type="entry name" value="Glycogen Phosphorylase B"/>
    <property type="match status" value="1"/>
</dbReference>
<dbReference type="GO" id="GO:0016787">
    <property type="term" value="F:hydrolase activity"/>
    <property type="evidence" value="ECO:0007669"/>
    <property type="project" value="UniProtKB-KW"/>
</dbReference>
<evidence type="ECO:0000313" key="3">
    <source>
        <dbReference type="Proteomes" id="UP000199598"/>
    </source>
</evidence>
<reference evidence="2 3" key="1">
    <citation type="submission" date="2016-10" db="EMBL/GenBank/DDBJ databases">
        <authorList>
            <person name="Varghese N."/>
            <person name="Submissions S."/>
        </authorList>
    </citation>
    <scope>NUCLEOTIDE SEQUENCE [LARGE SCALE GENOMIC DNA]</scope>
    <source>
        <strain evidence="2 3">DSM 16392</strain>
    </source>
</reference>
<dbReference type="Pfam" id="PF04101">
    <property type="entry name" value="Glyco_tran_28_C"/>
    <property type="match status" value="1"/>
</dbReference>
<sequence length="364" mass="40253">MKIAFRADASTEIGTGHIMRCITLADAFKGTGGQCYFICRSIPQSLQDVIKSKGHSFFQLPHGPPFIAREDDVAHASWLGVNWEVDALHTAAVISGIEPDWIVLDHYALDHRWEKQVRGPQCKLIVIDDLFDRPHIADILLDQNLGRSRENYKDLVPRDCQVLAGPEFALLRPEFEKMRAISIERRKKPKLEKLLITMGGADKDNVSGWLIDFFEEATDLGLLSVTVVLGASAAHADSVKMKASTSVIDVYVLQNVNNMAELMKDTDLCIGAAGSTSWERACLGVPSIIFSLADNQKQIAVDLDKHKIAKQAQLWDAASLLEIVKHLRKAKNLTRLGINAAKLVDGLGAQKVVEHVESYNVKAI</sequence>
<keyword evidence="2" id="KW-0378">Hydrolase</keyword>
<name>A0A1I4G8P7_9HYPH</name>
<dbReference type="NCBIfam" id="TIGR03590">
    <property type="entry name" value="PseG"/>
    <property type="match status" value="1"/>
</dbReference>
<dbReference type="RefSeq" id="WP_093524379.1">
    <property type="nucleotide sequence ID" value="NZ_FOSK01000030.1"/>
</dbReference>
<organism evidence="2 3">
    <name type="scientific">Pseudovibrio ascidiaceicola</name>
    <dbReference type="NCBI Taxonomy" id="285279"/>
    <lineage>
        <taxon>Bacteria</taxon>
        <taxon>Pseudomonadati</taxon>
        <taxon>Pseudomonadota</taxon>
        <taxon>Alphaproteobacteria</taxon>
        <taxon>Hyphomicrobiales</taxon>
        <taxon>Stappiaceae</taxon>
        <taxon>Pseudovibrio</taxon>
    </lineage>
</organism>
<evidence type="ECO:0000313" key="2">
    <source>
        <dbReference type="EMBL" id="SFL25476.1"/>
    </source>
</evidence>
<dbReference type="InterPro" id="IPR020023">
    <property type="entry name" value="PseG"/>
</dbReference>
<keyword evidence="3" id="KW-1185">Reference proteome</keyword>
<dbReference type="SUPFAM" id="SSF53756">
    <property type="entry name" value="UDP-Glycosyltransferase/glycogen phosphorylase"/>
    <property type="match status" value="2"/>
</dbReference>